<dbReference type="GO" id="GO:0005524">
    <property type="term" value="F:ATP binding"/>
    <property type="evidence" value="ECO:0007669"/>
    <property type="project" value="UniProtKB-KW"/>
</dbReference>
<dbReference type="EMBL" id="CP151502">
    <property type="protein sequence ID" value="WZN59846.1"/>
    <property type="molecule type" value="Genomic_DNA"/>
</dbReference>
<dbReference type="CDD" id="cd03223">
    <property type="entry name" value="ABCD_peroxisomal_ALDP"/>
    <property type="match status" value="1"/>
</dbReference>
<name>A0AAX4P1C6_9CHLO</name>
<evidence type="ECO:0000256" key="8">
    <source>
        <dbReference type="SAM" id="Phobius"/>
    </source>
</evidence>
<feature type="transmembrane region" description="Helical" evidence="8">
    <location>
        <begin position="155"/>
        <end position="179"/>
    </location>
</feature>
<dbReference type="GO" id="GO:0016020">
    <property type="term" value="C:membrane"/>
    <property type="evidence" value="ECO:0007669"/>
    <property type="project" value="InterPro"/>
</dbReference>
<dbReference type="PROSITE" id="PS50929">
    <property type="entry name" value="ABC_TM1F"/>
    <property type="match status" value="1"/>
</dbReference>
<keyword evidence="12" id="KW-1185">Reference proteome</keyword>
<dbReference type="SUPFAM" id="SSF52540">
    <property type="entry name" value="P-loop containing nucleoside triphosphate hydrolases"/>
    <property type="match status" value="1"/>
</dbReference>
<keyword evidence="7 8" id="KW-0472">Membrane</keyword>
<comment type="similarity">
    <text evidence="1">Belongs to the ABC transporter superfamily. ABCD family. Peroxisomal fatty acyl CoA transporter (TC 3.A.1.203) subfamily.</text>
</comment>
<dbReference type="InterPro" id="IPR017871">
    <property type="entry name" value="ABC_transporter-like_CS"/>
</dbReference>
<keyword evidence="6 8" id="KW-1133">Transmembrane helix</keyword>
<sequence>MNVMGEEERAALLSVRRRHTTGSVAGSARRTDSVGGLELQPSVGVTRRTSTRNGRDFLRHSRSRNPSYTTIPVEEVGDRTGEGRRRSTANSTKPLALKALEVILPYYTSEERRLAVALVCTVLVLAAGHTSLSVVTSYAERDLTTALATKDQPEFFQAIVKFVGIIILAVPLQAGYYYVREILTLRWRTWLTSHLMDMYFSNDSYYRLKVGQRPLDNPDQRICEDAAAFTTRVVDLSLTLFKYTISTVSFIGILWTIAPELVIVLSAYASIGTYTSVKLFGRKLAALAYDTSLKEGNLRYGLVRVQEHTESIAFLGSASIELNIVLGMLADVVEVLSNRIKWDCKLEVYSSIYSYLTILLPTLVVSPRYFRGEIELGVVTQAAIAFSRIMDAASIVVDNLGSVSSLNAEIVRLHDLLQAMGKGHRAQSDSLQTATQGADGGGSSIQVKEDLDEKGHLMLRVTDLSLRTPPSNLRNKSHSIIDRMTWDLRLGHSVLIAGAPGTGKSTLLRAIAGLWTYGGGEIRTLRKRHMMFLPQRPYLVLGTLMQQLLYARGCNEGTPFTVKDARDALEKSNLSHLEAKASFDGEEINWENILSVGESQKLAFARLFVKRPKVAFLDESTSAIGAQEEEDLYRNLQSLCKTYVSVGHRMTLVKYHTHVLQLEARGGWKMYESKDFTCPSRSASDHF</sequence>
<feature type="domain" description="ABC transporter" evidence="9">
    <location>
        <begin position="459"/>
        <end position="684"/>
    </location>
</feature>
<evidence type="ECO:0000259" key="9">
    <source>
        <dbReference type="PROSITE" id="PS50893"/>
    </source>
</evidence>
<proteinExistence type="inferred from homology"/>
<dbReference type="Gene3D" id="3.40.50.300">
    <property type="entry name" value="P-loop containing nucleotide triphosphate hydrolases"/>
    <property type="match status" value="1"/>
</dbReference>
<dbReference type="Proteomes" id="UP001472866">
    <property type="component" value="Chromosome 02"/>
</dbReference>
<evidence type="ECO:0000313" key="11">
    <source>
        <dbReference type="EMBL" id="WZN59846.1"/>
    </source>
</evidence>
<dbReference type="Pfam" id="PF00005">
    <property type="entry name" value="ABC_tran"/>
    <property type="match status" value="1"/>
</dbReference>
<dbReference type="PANTHER" id="PTHR11384:SF55">
    <property type="entry name" value="ATP-BINDING CASSETTE TRANSPORTER"/>
    <property type="match status" value="1"/>
</dbReference>
<gene>
    <name evidence="11" type="ORF">HKI87_02g13740</name>
</gene>
<evidence type="ECO:0000256" key="4">
    <source>
        <dbReference type="ARBA" id="ARBA00022741"/>
    </source>
</evidence>
<dbReference type="SUPFAM" id="SSF90123">
    <property type="entry name" value="ABC transporter transmembrane region"/>
    <property type="match status" value="1"/>
</dbReference>
<dbReference type="InterPro" id="IPR003439">
    <property type="entry name" value="ABC_transporter-like_ATP-bd"/>
</dbReference>
<keyword evidence="2" id="KW-0813">Transport</keyword>
<keyword evidence="3 8" id="KW-0812">Transmembrane</keyword>
<dbReference type="Gene3D" id="1.20.1560.10">
    <property type="entry name" value="ABC transporter type 1, transmembrane domain"/>
    <property type="match status" value="1"/>
</dbReference>
<evidence type="ECO:0000259" key="10">
    <source>
        <dbReference type="PROSITE" id="PS50929"/>
    </source>
</evidence>
<feature type="transmembrane region" description="Helical" evidence="8">
    <location>
        <begin position="114"/>
        <end position="135"/>
    </location>
</feature>
<evidence type="ECO:0000256" key="7">
    <source>
        <dbReference type="ARBA" id="ARBA00023136"/>
    </source>
</evidence>
<dbReference type="InterPro" id="IPR027417">
    <property type="entry name" value="P-loop_NTPase"/>
</dbReference>
<dbReference type="PROSITE" id="PS50893">
    <property type="entry name" value="ABC_TRANSPORTER_2"/>
    <property type="match status" value="1"/>
</dbReference>
<protein>
    <submittedName>
        <fullName evidence="11">ATP-binding cassette transporter</fullName>
    </submittedName>
</protein>
<evidence type="ECO:0000256" key="6">
    <source>
        <dbReference type="ARBA" id="ARBA00022989"/>
    </source>
</evidence>
<dbReference type="AlphaFoldDB" id="A0AAX4P1C6"/>
<dbReference type="InterPro" id="IPR003593">
    <property type="entry name" value="AAA+_ATPase"/>
</dbReference>
<dbReference type="PANTHER" id="PTHR11384">
    <property type="entry name" value="ATP-BINDING CASSETTE, SUB-FAMILY D MEMBER"/>
    <property type="match status" value="1"/>
</dbReference>
<feature type="transmembrane region" description="Helical" evidence="8">
    <location>
        <begin position="248"/>
        <end position="271"/>
    </location>
</feature>
<evidence type="ECO:0000256" key="1">
    <source>
        <dbReference type="ARBA" id="ARBA00008575"/>
    </source>
</evidence>
<dbReference type="GO" id="GO:0016887">
    <property type="term" value="F:ATP hydrolysis activity"/>
    <property type="evidence" value="ECO:0007669"/>
    <property type="project" value="InterPro"/>
</dbReference>
<feature type="domain" description="ABC transmembrane type-1" evidence="10">
    <location>
        <begin position="122"/>
        <end position="405"/>
    </location>
</feature>
<dbReference type="InterPro" id="IPR036640">
    <property type="entry name" value="ABC1_TM_sf"/>
</dbReference>
<accession>A0AAX4P1C6</accession>
<reference evidence="11 12" key="1">
    <citation type="submission" date="2024-03" db="EMBL/GenBank/DDBJ databases">
        <title>Complete genome sequence of the green alga Chloropicon roscoffensis RCC1871.</title>
        <authorList>
            <person name="Lemieux C."/>
            <person name="Pombert J.-F."/>
            <person name="Otis C."/>
            <person name="Turmel M."/>
        </authorList>
    </citation>
    <scope>NUCLEOTIDE SEQUENCE [LARGE SCALE GENOMIC DNA]</scope>
    <source>
        <strain evidence="11 12">RCC1871</strain>
    </source>
</reference>
<dbReference type="InterPro" id="IPR050835">
    <property type="entry name" value="ABC_transporter_sub-D"/>
</dbReference>
<evidence type="ECO:0000313" key="12">
    <source>
        <dbReference type="Proteomes" id="UP001472866"/>
    </source>
</evidence>
<evidence type="ECO:0000256" key="3">
    <source>
        <dbReference type="ARBA" id="ARBA00022692"/>
    </source>
</evidence>
<dbReference type="SMART" id="SM00382">
    <property type="entry name" value="AAA"/>
    <property type="match status" value="1"/>
</dbReference>
<keyword evidence="4" id="KW-0547">Nucleotide-binding</keyword>
<dbReference type="Pfam" id="PF06472">
    <property type="entry name" value="ABC_membrane_2"/>
    <property type="match status" value="1"/>
</dbReference>
<evidence type="ECO:0000256" key="2">
    <source>
        <dbReference type="ARBA" id="ARBA00022448"/>
    </source>
</evidence>
<evidence type="ECO:0000256" key="5">
    <source>
        <dbReference type="ARBA" id="ARBA00022840"/>
    </source>
</evidence>
<organism evidence="11 12">
    <name type="scientific">Chloropicon roscoffensis</name>
    <dbReference type="NCBI Taxonomy" id="1461544"/>
    <lineage>
        <taxon>Eukaryota</taxon>
        <taxon>Viridiplantae</taxon>
        <taxon>Chlorophyta</taxon>
        <taxon>Chloropicophyceae</taxon>
        <taxon>Chloropicales</taxon>
        <taxon>Chloropicaceae</taxon>
        <taxon>Chloropicon</taxon>
    </lineage>
</organism>
<keyword evidence="5 11" id="KW-0067">ATP-binding</keyword>
<dbReference type="GO" id="GO:0140359">
    <property type="term" value="F:ABC-type transporter activity"/>
    <property type="evidence" value="ECO:0007669"/>
    <property type="project" value="InterPro"/>
</dbReference>
<dbReference type="PROSITE" id="PS00211">
    <property type="entry name" value="ABC_TRANSPORTER_1"/>
    <property type="match status" value="1"/>
</dbReference>
<dbReference type="InterPro" id="IPR011527">
    <property type="entry name" value="ABC1_TM_dom"/>
</dbReference>